<gene>
    <name evidence="2" type="ORF">EUGRSUZ_G02295</name>
</gene>
<organism evidence="2">
    <name type="scientific">Eucalyptus grandis</name>
    <name type="common">Flooded gum</name>
    <dbReference type="NCBI Taxonomy" id="71139"/>
    <lineage>
        <taxon>Eukaryota</taxon>
        <taxon>Viridiplantae</taxon>
        <taxon>Streptophyta</taxon>
        <taxon>Embryophyta</taxon>
        <taxon>Tracheophyta</taxon>
        <taxon>Spermatophyta</taxon>
        <taxon>Magnoliopsida</taxon>
        <taxon>eudicotyledons</taxon>
        <taxon>Gunneridae</taxon>
        <taxon>Pentapetalae</taxon>
        <taxon>rosids</taxon>
        <taxon>malvids</taxon>
        <taxon>Myrtales</taxon>
        <taxon>Myrtaceae</taxon>
        <taxon>Myrtoideae</taxon>
        <taxon>Eucalypteae</taxon>
        <taxon>Eucalyptus</taxon>
    </lineage>
</organism>
<dbReference type="Gramene" id="KCW64702">
    <property type="protein sequence ID" value="KCW64702"/>
    <property type="gene ID" value="EUGRSUZ_G02295"/>
</dbReference>
<sequence length="147" mass="15294">MSGDTEDSSDRRMRRGSMAAVMGGDAEGTADRARPRTGSRGGSRRRGRMASVGGECRYLFTVSCANLPLGSSRHRAAVMWVAGVGTSLSRGFSRVAVVIRCSDGVEVVGSVRLGAGMASDSVDSTAFSSNPTFPPPASLVQPSHTQI</sequence>
<dbReference type="InParanoid" id="A0A059BEQ7"/>
<accession>A0A059BEQ7</accession>
<protein>
    <submittedName>
        <fullName evidence="2">Uncharacterized protein</fullName>
    </submittedName>
</protein>
<name>A0A059BEQ7_EUCGR</name>
<feature type="region of interest" description="Disordered" evidence="1">
    <location>
        <begin position="1"/>
        <end position="48"/>
    </location>
</feature>
<dbReference type="EMBL" id="KK198759">
    <property type="protein sequence ID" value="KCW64702.1"/>
    <property type="molecule type" value="Genomic_DNA"/>
</dbReference>
<proteinExistence type="predicted"/>
<evidence type="ECO:0000256" key="1">
    <source>
        <dbReference type="SAM" id="MobiDB-lite"/>
    </source>
</evidence>
<evidence type="ECO:0000313" key="2">
    <source>
        <dbReference type="EMBL" id="KCW64702.1"/>
    </source>
</evidence>
<dbReference type="AlphaFoldDB" id="A0A059BEQ7"/>
<feature type="region of interest" description="Disordered" evidence="1">
    <location>
        <begin position="124"/>
        <end position="147"/>
    </location>
</feature>
<reference evidence="2" key="1">
    <citation type="submission" date="2013-07" db="EMBL/GenBank/DDBJ databases">
        <title>The genome of Eucalyptus grandis.</title>
        <authorList>
            <person name="Schmutz J."/>
            <person name="Hayes R."/>
            <person name="Myburg A."/>
            <person name="Tuskan G."/>
            <person name="Grattapaglia D."/>
            <person name="Rokhsar D.S."/>
        </authorList>
    </citation>
    <scope>NUCLEOTIDE SEQUENCE</scope>
    <source>
        <tissue evidence="2">Leaf extractions</tissue>
    </source>
</reference>